<evidence type="ECO:0000259" key="5">
    <source>
        <dbReference type="SMART" id="SM00559"/>
    </source>
</evidence>
<accession>A0ABT4RL38</accession>
<dbReference type="SUPFAM" id="SSF100939">
    <property type="entry name" value="SPOC domain-like"/>
    <property type="match status" value="1"/>
</dbReference>
<dbReference type="InterPro" id="IPR006164">
    <property type="entry name" value="DNA_bd_Ku70/Ku80"/>
</dbReference>
<feature type="domain" description="Ku" evidence="5">
    <location>
        <begin position="54"/>
        <end position="187"/>
    </location>
</feature>
<comment type="subunit">
    <text evidence="3">Homodimer. Interacts with LigD.</text>
</comment>
<dbReference type="SMART" id="SM00559">
    <property type="entry name" value="Ku78"/>
    <property type="match status" value="1"/>
</dbReference>
<evidence type="ECO:0000256" key="4">
    <source>
        <dbReference type="SAM" id="MobiDB-lite"/>
    </source>
</evidence>
<keyword evidence="3" id="KW-0234">DNA repair</keyword>
<dbReference type="HAMAP" id="MF_01875">
    <property type="entry name" value="Prokaryotic_Ku"/>
    <property type="match status" value="1"/>
</dbReference>
<keyword evidence="2 3" id="KW-0233">DNA recombination</keyword>
<dbReference type="EMBL" id="JAPCID010000023">
    <property type="protein sequence ID" value="MDA0139275.1"/>
    <property type="molecule type" value="Genomic_DNA"/>
</dbReference>
<name>A0ABT4RL38_9ACTN</name>
<feature type="compositionally biased region" description="Acidic residues" evidence="4">
    <location>
        <begin position="230"/>
        <end position="243"/>
    </location>
</feature>
<keyword evidence="1 3" id="KW-0238">DNA-binding</keyword>
<keyword evidence="7" id="KW-1185">Reference proteome</keyword>
<dbReference type="InterPro" id="IPR009187">
    <property type="entry name" value="Prok_Ku"/>
</dbReference>
<proteinExistence type="inferred from homology"/>
<dbReference type="NCBIfam" id="TIGR02772">
    <property type="entry name" value="Ku_bact"/>
    <property type="match status" value="1"/>
</dbReference>
<dbReference type="PANTHER" id="PTHR41251:SF1">
    <property type="entry name" value="NON-HOMOLOGOUS END JOINING PROTEIN KU"/>
    <property type="match status" value="1"/>
</dbReference>
<dbReference type="Gene3D" id="2.40.290.10">
    <property type="match status" value="1"/>
</dbReference>
<evidence type="ECO:0000313" key="7">
    <source>
        <dbReference type="Proteomes" id="UP001147700"/>
    </source>
</evidence>
<evidence type="ECO:0000256" key="2">
    <source>
        <dbReference type="ARBA" id="ARBA00023172"/>
    </source>
</evidence>
<gene>
    <name evidence="3" type="primary">ku</name>
    <name evidence="6" type="ORF">OJ962_17365</name>
</gene>
<dbReference type="RefSeq" id="WP_202956609.1">
    <property type="nucleotide sequence ID" value="NZ_JAPCID010000023.1"/>
</dbReference>
<dbReference type="InterPro" id="IPR016194">
    <property type="entry name" value="SPOC-like_C_dom_sf"/>
</dbReference>
<dbReference type="PANTHER" id="PTHR41251">
    <property type="entry name" value="NON-HOMOLOGOUS END JOINING PROTEIN KU"/>
    <property type="match status" value="1"/>
</dbReference>
<evidence type="ECO:0000256" key="3">
    <source>
        <dbReference type="HAMAP-Rule" id="MF_01875"/>
    </source>
</evidence>
<dbReference type="CDD" id="cd00789">
    <property type="entry name" value="KU_like"/>
    <property type="match status" value="1"/>
</dbReference>
<dbReference type="PIRSF" id="PIRSF006493">
    <property type="entry name" value="Prok_Ku"/>
    <property type="match status" value="1"/>
</dbReference>
<comment type="similarity">
    <text evidence="3">Belongs to the prokaryotic Ku family.</text>
</comment>
<comment type="caution">
    <text evidence="6">The sequence shown here is derived from an EMBL/GenBank/DDBJ whole genome shotgun (WGS) entry which is preliminary data.</text>
</comment>
<reference evidence="6" key="1">
    <citation type="submission" date="2022-10" db="EMBL/GenBank/DDBJ databases">
        <title>The WGS of Solirubrobacter sp. CPCC 204708.</title>
        <authorList>
            <person name="Jiang Z."/>
        </authorList>
    </citation>
    <scope>NUCLEOTIDE SEQUENCE</scope>
    <source>
        <strain evidence="6">CPCC 204708</strain>
    </source>
</reference>
<evidence type="ECO:0000313" key="6">
    <source>
        <dbReference type="EMBL" id="MDA0139275.1"/>
    </source>
</evidence>
<sequence length="254" mass="28649">MAARSIWNGTLTFGLVNVPVKVFTAQESKSIHFHQVHLKDEARIEHRKVCPKEDKEVPSDEIVKGYELSDGGIVVLTKEEIAAAGGENAKLIDVERFVPGEQIDPIFYEKTYYLGAGDKGEDAFRLLRKALEETGKVAIGRWVFHDRERLVAVRPHDGVLAMEVMNFHDEVVEPGDLDLPSPQKNPTDRELQMAGKLVDSLQAKFEPHKYKDTHREAVLQVIERKRSGEEIEVEEPEPQEETDDLMKALEASLG</sequence>
<dbReference type="Proteomes" id="UP001147700">
    <property type="component" value="Unassembled WGS sequence"/>
</dbReference>
<organism evidence="6 7">
    <name type="scientific">Solirubrobacter deserti</name>
    <dbReference type="NCBI Taxonomy" id="2282478"/>
    <lineage>
        <taxon>Bacteria</taxon>
        <taxon>Bacillati</taxon>
        <taxon>Actinomycetota</taxon>
        <taxon>Thermoleophilia</taxon>
        <taxon>Solirubrobacterales</taxon>
        <taxon>Solirubrobacteraceae</taxon>
        <taxon>Solirubrobacter</taxon>
    </lineage>
</organism>
<keyword evidence="3" id="KW-0227">DNA damage</keyword>
<protein>
    <recommendedName>
        <fullName evidence="3">Non-homologous end joining protein Ku</fullName>
    </recommendedName>
</protein>
<evidence type="ECO:0000256" key="1">
    <source>
        <dbReference type="ARBA" id="ARBA00023125"/>
    </source>
</evidence>
<dbReference type="Pfam" id="PF02735">
    <property type="entry name" value="Ku"/>
    <property type="match status" value="1"/>
</dbReference>
<feature type="region of interest" description="Disordered" evidence="4">
    <location>
        <begin position="226"/>
        <end position="254"/>
    </location>
</feature>
<comment type="function">
    <text evidence="3">With LigD forms a non-homologous end joining (NHEJ) DNA repair enzyme, which repairs dsDNA breaks with reduced fidelity. Binds linear dsDNA with 5'- and 3'- overhangs but not closed circular dsDNA nor ssDNA. Recruits and stimulates the ligase activity of LigD.</text>
</comment>